<dbReference type="SUPFAM" id="SSF52540">
    <property type="entry name" value="P-loop containing nucleoside triphosphate hydrolases"/>
    <property type="match status" value="1"/>
</dbReference>
<dbReference type="AlphaFoldDB" id="A0A376P8D2"/>
<dbReference type="GO" id="GO:0005524">
    <property type="term" value="F:ATP binding"/>
    <property type="evidence" value="ECO:0007669"/>
    <property type="project" value="InterPro"/>
</dbReference>
<dbReference type="EMBL" id="UGBT01000002">
    <property type="protein sequence ID" value="STH74621.1"/>
    <property type="molecule type" value="Genomic_DNA"/>
</dbReference>
<dbReference type="InterPro" id="IPR027417">
    <property type="entry name" value="P-loop_NTPase"/>
</dbReference>
<reference evidence="1 2" key="1">
    <citation type="submission" date="2018-06" db="EMBL/GenBank/DDBJ databases">
        <authorList>
            <consortium name="Pathogen Informatics"/>
            <person name="Doyle S."/>
        </authorList>
    </citation>
    <scope>NUCLEOTIDE SEQUENCE [LARGE SCALE GENOMIC DNA]</scope>
    <source>
        <strain evidence="1 2">NCTC11341</strain>
    </source>
</reference>
<dbReference type="Proteomes" id="UP000254428">
    <property type="component" value="Unassembled WGS sequence"/>
</dbReference>
<dbReference type="PANTHER" id="PTHR40453">
    <property type="entry name" value="PROTEIN YOEF"/>
    <property type="match status" value="1"/>
</dbReference>
<dbReference type="PANTHER" id="PTHR40453:SF1">
    <property type="entry name" value="PROTEIN YOEF"/>
    <property type="match status" value="1"/>
</dbReference>
<dbReference type="Gene3D" id="3.40.50.300">
    <property type="entry name" value="P-loop containing nucleotide triphosphate hydrolases"/>
    <property type="match status" value="1"/>
</dbReference>
<dbReference type="Pfam" id="PF10662">
    <property type="entry name" value="PduV-EutP"/>
    <property type="match status" value="1"/>
</dbReference>
<dbReference type="InterPro" id="IPR012381">
    <property type="entry name" value="EutP_PduV"/>
</dbReference>
<gene>
    <name evidence="1" type="ORF">NCTC11341_06377</name>
</gene>
<name>A0A376P8D2_ECOLX</name>
<dbReference type="CDD" id="cd00882">
    <property type="entry name" value="Ras_like_GTPase"/>
    <property type="match status" value="1"/>
</dbReference>
<accession>A0A376P8D2</accession>
<proteinExistence type="predicted"/>
<evidence type="ECO:0000313" key="2">
    <source>
        <dbReference type="Proteomes" id="UP000254428"/>
    </source>
</evidence>
<organism evidence="1 2">
    <name type="scientific">Escherichia coli</name>
    <dbReference type="NCBI Taxonomy" id="562"/>
    <lineage>
        <taxon>Bacteria</taxon>
        <taxon>Pseudomonadati</taxon>
        <taxon>Pseudomonadota</taxon>
        <taxon>Gammaproteobacteria</taxon>
        <taxon>Enterobacterales</taxon>
        <taxon>Enterobacteriaceae</taxon>
        <taxon>Escherichia</taxon>
    </lineage>
</organism>
<protein>
    <submittedName>
        <fullName evidence="1">Putative propanediol utilization protein</fullName>
    </submittedName>
</protein>
<sequence length="184" mass="20470">MTDLCNAVSNREYQRDSPSDLLLRRPQGIKPKKKIVKIRDSGLTRKVISASTEHRIDAYLLVRTTFHGRSSSTRLEGHSGSMLRIWRRYASGSIPFRRQVPAFPATSRNLSAEAGIRVKTPYRAMNHPVIGVVTKADLASMEQISLVKSWLREAGAHNVLVTSAVNNNGVTELFALLHTEEGCC</sequence>
<dbReference type="GO" id="GO:0006576">
    <property type="term" value="P:biogenic amine metabolic process"/>
    <property type="evidence" value="ECO:0007669"/>
    <property type="project" value="InterPro"/>
</dbReference>
<evidence type="ECO:0000313" key="1">
    <source>
        <dbReference type="EMBL" id="STH74621.1"/>
    </source>
</evidence>